<protein>
    <submittedName>
        <fullName evidence="3">PACE efflux transporter</fullName>
    </submittedName>
</protein>
<keyword evidence="1" id="KW-0812">Transmembrane</keyword>
<dbReference type="Pfam" id="PF05232">
    <property type="entry name" value="BTP"/>
    <property type="match status" value="2"/>
</dbReference>
<feature type="transmembrane region" description="Helical" evidence="1">
    <location>
        <begin position="111"/>
        <end position="128"/>
    </location>
</feature>
<keyword evidence="1" id="KW-1133">Transmembrane helix</keyword>
<dbReference type="EMBL" id="JACEON010000013">
    <property type="protein sequence ID" value="MBA4612836.1"/>
    <property type="molecule type" value="Genomic_DNA"/>
</dbReference>
<name>A0A838XWG4_9HYPH</name>
<dbReference type="NCBIfam" id="NF033664">
    <property type="entry name" value="PACE_transport"/>
    <property type="match status" value="1"/>
</dbReference>
<feature type="transmembrane region" description="Helical" evidence="1">
    <location>
        <begin position="77"/>
        <end position="99"/>
    </location>
</feature>
<feature type="domain" description="Chlorhexidine efflux transporter" evidence="2">
    <location>
        <begin position="71"/>
        <end position="133"/>
    </location>
</feature>
<sequence length="139" mass="15554">MQGIKRRVTYVALYEALTFLIISAAFIAASGKDAVHSGSLGVMTVVVAIVWNTIYNSLFEMWEAGRARRGRSLGRRIAHAVGFEVGLVTITLPMFAWWLDMTLAEAFLLDASLTLFFMFFTFAYNWAFDRVFGLPLAAQ</sequence>
<gene>
    <name evidence="3" type="ORF">H1W37_14310</name>
</gene>
<feature type="domain" description="Chlorhexidine efflux transporter" evidence="2">
    <location>
        <begin position="3"/>
        <end position="64"/>
    </location>
</feature>
<comment type="caution">
    <text evidence="3">The sequence shown here is derived from an EMBL/GenBank/DDBJ whole genome shotgun (WGS) entry which is preliminary data.</text>
</comment>
<evidence type="ECO:0000259" key="2">
    <source>
        <dbReference type="Pfam" id="PF05232"/>
    </source>
</evidence>
<evidence type="ECO:0000256" key="1">
    <source>
        <dbReference type="SAM" id="Phobius"/>
    </source>
</evidence>
<evidence type="ECO:0000313" key="3">
    <source>
        <dbReference type="EMBL" id="MBA4612836.1"/>
    </source>
</evidence>
<reference evidence="3 4" key="1">
    <citation type="submission" date="2020-07" db="EMBL/GenBank/DDBJ databases">
        <authorList>
            <person name="Li M."/>
        </authorList>
    </citation>
    <scope>NUCLEOTIDE SEQUENCE [LARGE SCALE GENOMIC DNA]</scope>
    <source>
        <strain evidence="3 4">DSM 23284</strain>
    </source>
</reference>
<accession>A0A838XWG4</accession>
<keyword evidence="1" id="KW-0472">Membrane</keyword>
<keyword evidence="4" id="KW-1185">Reference proteome</keyword>
<dbReference type="AlphaFoldDB" id="A0A838XWG4"/>
<dbReference type="Proteomes" id="UP000559404">
    <property type="component" value="Unassembled WGS sequence"/>
</dbReference>
<reference evidence="3 4" key="2">
    <citation type="submission" date="2020-08" db="EMBL/GenBank/DDBJ databases">
        <title>Stappia taiwanensis sp. nov., isolated from a coastal thermal spring.</title>
        <authorList>
            <person name="Kampfer P."/>
        </authorList>
    </citation>
    <scope>NUCLEOTIDE SEQUENCE [LARGE SCALE GENOMIC DNA]</scope>
    <source>
        <strain evidence="3 4">DSM 23284</strain>
    </source>
</reference>
<organism evidence="3 4">
    <name type="scientific">Stappia taiwanensis</name>
    <dbReference type="NCBI Taxonomy" id="992267"/>
    <lineage>
        <taxon>Bacteria</taxon>
        <taxon>Pseudomonadati</taxon>
        <taxon>Pseudomonadota</taxon>
        <taxon>Alphaproteobacteria</taxon>
        <taxon>Hyphomicrobiales</taxon>
        <taxon>Stappiaceae</taxon>
        <taxon>Stappia</taxon>
    </lineage>
</organism>
<dbReference type="InterPro" id="IPR058208">
    <property type="entry name" value="PACE"/>
</dbReference>
<dbReference type="RefSeq" id="WP_181761021.1">
    <property type="nucleotide sequence ID" value="NZ_BMCR01000003.1"/>
</dbReference>
<dbReference type="InterPro" id="IPR007896">
    <property type="entry name" value="BTP_bacteria"/>
</dbReference>
<feature type="transmembrane region" description="Helical" evidence="1">
    <location>
        <begin position="35"/>
        <end position="56"/>
    </location>
</feature>
<feature type="transmembrane region" description="Helical" evidence="1">
    <location>
        <begin position="12"/>
        <end position="29"/>
    </location>
</feature>
<proteinExistence type="predicted"/>
<evidence type="ECO:0000313" key="4">
    <source>
        <dbReference type="Proteomes" id="UP000559404"/>
    </source>
</evidence>